<keyword evidence="8" id="KW-0479">Metal-binding</keyword>
<keyword evidence="7" id="KW-0245">EGF-like domain</keyword>
<evidence type="ECO:0000256" key="3">
    <source>
        <dbReference type="ARBA" id="ARBA00022989"/>
    </source>
</evidence>
<dbReference type="InterPro" id="IPR036436">
    <property type="entry name" value="Disintegrin_dom_sf"/>
</dbReference>
<evidence type="ECO:0000256" key="4">
    <source>
        <dbReference type="ARBA" id="ARBA00023136"/>
    </source>
</evidence>
<dbReference type="Proteomes" id="UP000002254">
    <property type="component" value="Chromosome 28"/>
</dbReference>
<feature type="domain" description="Disintegrin" evidence="12">
    <location>
        <begin position="442"/>
        <end position="528"/>
    </location>
</feature>
<dbReference type="PRINTS" id="PR00289">
    <property type="entry name" value="DISINTEGRIN"/>
</dbReference>
<dbReference type="InterPro" id="IPR002870">
    <property type="entry name" value="Peptidase_M12B_N"/>
</dbReference>
<comment type="subcellular location">
    <subcellularLocation>
        <location evidence="1">Membrane</location>
        <topology evidence="1">Single-pass type I membrane protein</topology>
    </subcellularLocation>
</comment>
<dbReference type="PROSITE" id="PS00427">
    <property type="entry name" value="DISINTEGRIN_1"/>
    <property type="match status" value="1"/>
</dbReference>
<dbReference type="FunFam" id="4.10.70.10:FF:000001">
    <property type="entry name" value="Disintegrin and metalloproteinase domain-containing protein 22"/>
    <property type="match status" value="1"/>
</dbReference>
<feature type="compositionally biased region" description="Low complexity" evidence="9">
    <location>
        <begin position="835"/>
        <end position="844"/>
    </location>
</feature>
<evidence type="ECO:0000256" key="1">
    <source>
        <dbReference type="ARBA" id="ARBA00004479"/>
    </source>
</evidence>
<dbReference type="PANTHER" id="PTHR11905:SF20">
    <property type="entry name" value="DISINTEGRIN AND METALLOPROTEINASE DOMAIN-CONTAINING PROTEIN 8"/>
    <property type="match status" value="1"/>
</dbReference>
<keyword evidence="2 10" id="KW-0812">Transmembrane</keyword>
<dbReference type="Gene3D" id="3.40.390.10">
    <property type="entry name" value="Collagenase (Catalytic Domain)"/>
    <property type="match status" value="1"/>
</dbReference>
<dbReference type="GO" id="GO:0016020">
    <property type="term" value="C:membrane"/>
    <property type="evidence" value="ECO:0007669"/>
    <property type="project" value="UniProtKB-SubCell"/>
</dbReference>
<dbReference type="InterPro" id="IPR000742">
    <property type="entry name" value="EGF"/>
</dbReference>
<reference evidence="14 15" key="1">
    <citation type="journal article" date="2005" name="Nature">
        <title>Genome sequence, comparative analysis and haplotype structure of the domestic dog.</title>
        <authorList>
            <consortium name="Broad Sequencing Platform"/>
            <person name="Lindblad-Toh K."/>
            <person name="Wade C.M."/>
            <person name="Mikkelsen T.S."/>
            <person name="Karlsson E.K."/>
            <person name="Jaffe D.B."/>
            <person name="Kamal M."/>
            <person name="Clamp M."/>
            <person name="Chang J.L."/>
            <person name="Kulbokas E.J. III"/>
            <person name="Zody M.C."/>
            <person name="Mauceli E."/>
            <person name="Xie X."/>
            <person name="Breen M."/>
            <person name="Wayne R.K."/>
            <person name="Ostrander E.A."/>
            <person name="Ponting C.P."/>
            <person name="Galibert F."/>
            <person name="Smith D.R."/>
            <person name="DeJong P.J."/>
            <person name="Kirkness E."/>
            <person name="Alvarez P."/>
            <person name="Biagi T."/>
            <person name="Brockman W."/>
            <person name="Butler J."/>
            <person name="Chin C.W."/>
            <person name="Cook A."/>
            <person name="Cuff J."/>
            <person name="Daly M.J."/>
            <person name="DeCaprio D."/>
            <person name="Gnerre S."/>
            <person name="Grabherr M."/>
            <person name="Kellis M."/>
            <person name="Kleber M."/>
            <person name="Bardeleben C."/>
            <person name="Goodstadt L."/>
            <person name="Heger A."/>
            <person name="Hitte C."/>
            <person name="Kim L."/>
            <person name="Koepfli K.P."/>
            <person name="Parker H.G."/>
            <person name="Pollinger J.P."/>
            <person name="Searle S.M."/>
            <person name="Sutter N.B."/>
            <person name="Thomas R."/>
            <person name="Webber C."/>
            <person name="Baldwin J."/>
            <person name="Abebe A."/>
            <person name="Abouelleil A."/>
            <person name="Aftuck L."/>
            <person name="Ait-Zahra M."/>
            <person name="Aldredge T."/>
            <person name="Allen N."/>
            <person name="An P."/>
            <person name="Anderson S."/>
            <person name="Antoine C."/>
            <person name="Arachchi H."/>
            <person name="Aslam A."/>
            <person name="Ayotte L."/>
            <person name="Bachantsang P."/>
            <person name="Barry A."/>
            <person name="Bayul T."/>
            <person name="Benamara M."/>
            <person name="Berlin A."/>
            <person name="Bessette D."/>
            <person name="Blitshteyn B."/>
            <person name="Bloom T."/>
            <person name="Blye J."/>
            <person name="Boguslavskiy L."/>
            <person name="Bonnet C."/>
            <person name="Boukhgalter B."/>
            <person name="Brown A."/>
            <person name="Cahill P."/>
            <person name="Calixte N."/>
            <person name="Camarata J."/>
            <person name="Cheshatsang Y."/>
            <person name="Chu J."/>
            <person name="Citroen M."/>
            <person name="Collymore A."/>
            <person name="Cooke P."/>
            <person name="Dawoe T."/>
            <person name="Daza R."/>
            <person name="Decktor K."/>
            <person name="DeGray S."/>
            <person name="Dhargay N."/>
            <person name="Dooley K."/>
            <person name="Dooley K."/>
            <person name="Dorje P."/>
            <person name="Dorjee K."/>
            <person name="Dorris L."/>
            <person name="Duffey N."/>
            <person name="Dupes A."/>
            <person name="Egbiremolen O."/>
            <person name="Elong R."/>
            <person name="Falk J."/>
            <person name="Farina A."/>
            <person name="Faro S."/>
            <person name="Ferguson D."/>
            <person name="Ferreira P."/>
            <person name="Fisher S."/>
            <person name="FitzGerald M."/>
            <person name="Foley K."/>
            <person name="Foley C."/>
            <person name="Franke A."/>
            <person name="Friedrich D."/>
            <person name="Gage D."/>
            <person name="Garber M."/>
            <person name="Gearin G."/>
            <person name="Giannoukos G."/>
            <person name="Goode T."/>
            <person name="Goyette A."/>
            <person name="Graham J."/>
            <person name="Grandbois E."/>
            <person name="Gyaltsen K."/>
            <person name="Hafez N."/>
            <person name="Hagopian D."/>
            <person name="Hagos B."/>
            <person name="Hall J."/>
            <person name="Healy C."/>
            <person name="Hegarty R."/>
            <person name="Honan T."/>
            <person name="Horn A."/>
            <person name="Houde N."/>
            <person name="Hughes L."/>
            <person name="Hunnicutt L."/>
            <person name="Husby M."/>
            <person name="Jester B."/>
            <person name="Jones C."/>
            <person name="Kamat A."/>
            <person name="Kanga B."/>
            <person name="Kells C."/>
            <person name="Khazanovich D."/>
            <person name="Kieu A.C."/>
            <person name="Kisner P."/>
            <person name="Kumar M."/>
            <person name="Lance K."/>
            <person name="Landers T."/>
            <person name="Lara M."/>
            <person name="Lee W."/>
            <person name="Leger J.P."/>
            <person name="Lennon N."/>
            <person name="Leuper L."/>
            <person name="LeVine S."/>
            <person name="Liu J."/>
            <person name="Liu X."/>
            <person name="Lokyitsang Y."/>
            <person name="Lokyitsang T."/>
            <person name="Lui A."/>
            <person name="Macdonald J."/>
            <person name="Major J."/>
            <person name="Marabella R."/>
            <person name="Maru K."/>
            <person name="Matthews C."/>
            <person name="McDonough S."/>
            <person name="Mehta T."/>
            <person name="Meldrim J."/>
            <person name="Melnikov A."/>
            <person name="Meneus L."/>
            <person name="Mihalev A."/>
            <person name="Mihova T."/>
            <person name="Miller K."/>
            <person name="Mittelman R."/>
            <person name="Mlenga V."/>
            <person name="Mulrain L."/>
            <person name="Munson G."/>
            <person name="Navidi A."/>
            <person name="Naylor J."/>
            <person name="Nguyen T."/>
            <person name="Nguyen N."/>
            <person name="Nguyen C."/>
            <person name="Nguyen T."/>
            <person name="Nicol R."/>
            <person name="Norbu N."/>
            <person name="Norbu C."/>
            <person name="Novod N."/>
            <person name="Nyima T."/>
            <person name="Olandt P."/>
            <person name="O'Neill B."/>
            <person name="O'Neill K."/>
            <person name="Osman S."/>
            <person name="Oyono L."/>
            <person name="Patti C."/>
            <person name="Perrin D."/>
            <person name="Phunkhang P."/>
            <person name="Pierre F."/>
            <person name="Priest M."/>
            <person name="Rachupka A."/>
            <person name="Raghuraman S."/>
            <person name="Rameau R."/>
            <person name="Ray V."/>
            <person name="Raymond C."/>
            <person name="Rege F."/>
            <person name="Rise C."/>
            <person name="Rogers J."/>
            <person name="Rogov P."/>
            <person name="Sahalie J."/>
            <person name="Settipalli S."/>
            <person name="Sharpe T."/>
            <person name="Shea T."/>
            <person name="Sheehan M."/>
            <person name="Sherpa N."/>
            <person name="Shi J."/>
            <person name="Shih D."/>
            <person name="Sloan J."/>
            <person name="Smith C."/>
            <person name="Sparrow T."/>
            <person name="Stalker J."/>
            <person name="Stange-Thomann N."/>
            <person name="Stavropoulos S."/>
            <person name="Stone C."/>
            <person name="Stone S."/>
            <person name="Sykes S."/>
            <person name="Tchuinga P."/>
            <person name="Tenzing P."/>
            <person name="Tesfaye S."/>
            <person name="Thoulutsang D."/>
            <person name="Thoulutsang Y."/>
            <person name="Topham K."/>
            <person name="Topping I."/>
            <person name="Tsamla T."/>
            <person name="Vassiliev H."/>
            <person name="Venkataraman V."/>
            <person name="Vo A."/>
            <person name="Wangchuk T."/>
            <person name="Wangdi T."/>
            <person name="Weiand M."/>
            <person name="Wilkinson J."/>
            <person name="Wilson A."/>
            <person name="Yadav S."/>
            <person name="Yang S."/>
            <person name="Yang X."/>
            <person name="Young G."/>
            <person name="Yu Q."/>
            <person name="Zainoun J."/>
            <person name="Zembek L."/>
            <person name="Zimmer A."/>
            <person name="Lander E.S."/>
        </authorList>
    </citation>
    <scope>NUCLEOTIDE SEQUENCE [LARGE SCALE GENOMIC DNA]</scope>
    <source>
        <strain evidence="14">Boxer</strain>
    </source>
</reference>
<dbReference type="PROSITE" id="PS50215">
    <property type="entry name" value="ADAM_MEPRO"/>
    <property type="match status" value="1"/>
</dbReference>
<dbReference type="GO" id="GO:0006508">
    <property type="term" value="P:proteolysis"/>
    <property type="evidence" value="ECO:0007669"/>
    <property type="project" value="InterPro"/>
</dbReference>
<evidence type="ECO:0000259" key="12">
    <source>
        <dbReference type="PROSITE" id="PS50214"/>
    </source>
</evidence>
<evidence type="ECO:0000256" key="9">
    <source>
        <dbReference type="SAM" id="MobiDB-lite"/>
    </source>
</evidence>
<dbReference type="InterPro" id="IPR024079">
    <property type="entry name" value="MetalloPept_cat_dom_sf"/>
</dbReference>
<dbReference type="SUPFAM" id="SSF55486">
    <property type="entry name" value="Metalloproteases ('zincins'), catalytic domain"/>
    <property type="match status" value="1"/>
</dbReference>
<feature type="active site" evidence="8">
    <location>
        <position position="369"/>
    </location>
</feature>
<organism evidence="14 15">
    <name type="scientific">Canis lupus familiaris</name>
    <name type="common">Dog</name>
    <name type="synonym">Canis familiaris</name>
    <dbReference type="NCBI Taxonomy" id="9615"/>
    <lineage>
        <taxon>Eukaryota</taxon>
        <taxon>Metazoa</taxon>
        <taxon>Chordata</taxon>
        <taxon>Craniata</taxon>
        <taxon>Vertebrata</taxon>
        <taxon>Euteleostomi</taxon>
        <taxon>Mammalia</taxon>
        <taxon>Eutheria</taxon>
        <taxon>Laurasiatheria</taxon>
        <taxon>Carnivora</taxon>
        <taxon>Caniformia</taxon>
        <taxon>Canidae</taxon>
        <taxon>Canis</taxon>
    </lineage>
</organism>
<dbReference type="PROSITE" id="PS50026">
    <property type="entry name" value="EGF_3"/>
    <property type="match status" value="1"/>
</dbReference>
<proteinExistence type="predicted"/>
<feature type="compositionally biased region" description="Pro residues" evidence="9">
    <location>
        <begin position="797"/>
        <end position="812"/>
    </location>
</feature>
<feature type="disulfide bond" evidence="6">
    <location>
        <begin position="500"/>
        <end position="520"/>
    </location>
</feature>
<dbReference type="InterPro" id="IPR001762">
    <property type="entry name" value="Disintegrin_dom"/>
</dbReference>
<dbReference type="PROSITE" id="PS01186">
    <property type="entry name" value="EGF_2"/>
    <property type="match status" value="1"/>
</dbReference>
<dbReference type="SUPFAM" id="SSF57552">
    <property type="entry name" value="Blood coagulation inhibitor (disintegrin)"/>
    <property type="match status" value="1"/>
</dbReference>
<evidence type="ECO:0000313" key="15">
    <source>
        <dbReference type="Proteomes" id="UP000002254"/>
    </source>
</evidence>
<feature type="binding site" evidence="8">
    <location>
        <position position="368"/>
    </location>
    <ligand>
        <name>Zn(2+)</name>
        <dbReference type="ChEBI" id="CHEBI:29105"/>
        <note>catalytic</note>
    </ligand>
</feature>
<accession>A0A8P0NWW6</accession>
<evidence type="ECO:0000256" key="7">
    <source>
        <dbReference type="PROSITE-ProRule" id="PRU00076"/>
    </source>
</evidence>
<reference evidence="14" key="2">
    <citation type="submission" date="2025-08" db="UniProtKB">
        <authorList>
            <consortium name="Ensembl"/>
        </authorList>
    </citation>
    <scope>IDENTIFICATION</scope>
</reference>
<dbReference type="OrthoDB" id="5951731at2759"/>
<evidence type="ECO:0000256" key="10">
    <source>
        <dbReference type="SAM" id="Phobius"/>
    </source>
</evidence>
<evidence type="ECO:0000313" key="14">
    <source>
        <dbReference type="Ensembl" id="ENSCAFP00000046747.2"/>
    </source>
</evidence>
<feature type="domain" description="EGF-like" evidence="11">
    <location>
        <begin position="651"/>
        <end position="683"/>
    </location>
</feature>
<evidence type="ECO:0000256" key="6">
    <source>
        <dbReference type="PROSITE-ProRule" id="PRU00068"/>
    </source>
</evidence>
<feature type="region of interest" description="Disordered" evidence="9">
    <location>
        <begin position="737"/>
        <end position="862"/>
    </location>
</feature>
<keyword evidence="8" id="KW-0862">Zinc</keyword>
<evidence type="ECO:0000259" key="11">
    <source>
        <dbReference type="PROSITE" id="PS50026"/>
    </source>
</evidence>
<comment type="caution">
    <text evidence="7">Lacks conserved residue(s) required for the propagation of feature annotation.</text>
</comment>
<feature type="disulfide bond" evidence="7">
    <location>
        <begin position="673"/>
        <end position="682"/>
    </location>
</feature>
<protein>
    <submittedName>
        <fullName evidence="14">ADAM metallopeptidase domain 8</fullName>
    </submittedName>
</protein>
<dbReference type="FunFam" id="3.40.390.10:FF:000002">
    <property type="entry name" value="Disintegrin and metalloproteinase domain-containing protein 22"/>
    <property type="match status" value="1"/>
</dbReference>
<evidence type="ECO:0000256" key="2">
    <source>
        <dbReference type="ARBA" id="ARBA00022692"/>
    </source>
</evidence>
<dbReference type="InterPro" id="IPR018358">
    <property type="entry name" value="Disintegrin_CS"/>
</dbReference>
<dbReference type="InterPro" id="IPR001590">
    <property type="entry name" value="Peptidase_M12B"/>
</dbReference>
<dbReference type="PANTHER" id="PTHR11905">
    <property type="entry name" value="ADAM A DISINTEGRIN AND METALLOPROTEASE DOMAIN"/>
    <property type="match status" value="1"/>
</dbReference>
<dbReference type="Gene3D" id="4.10.70.10">
    <property type="entry name" value="Disintegrin domain"/>
    <property type="match status" value="1"/>
</dbReference>
<evidence type="ECO:0000256" key="8">
    <source>
        <dbReference type="PROSITE-ProRule" id="PRU00276"/>
    </source>
</evidence>
<feature type="binding site" evidence="8">
    <location>
        <position position="378"/>
    </location>
    <ligand>
        <name>Zn(2+)</name>
        <dbReference type="ChEBI" id="CHEBI:29105"/>
        <note>catalytic</note>
    </ligand>
</feature>
<feature type="region of interest" description="Disordered" evidence="9">
    <location>
        <begin position="1"/>
        <end position="56"/>
    </location>
</feature>
<feature type="transmembrane region" description="Helical" evidence="10">
    <location>
        <begin position="696"/>
        <end position="718"/>
    </location>
</feature>
<dbReference type="PROSITE" id="PS50214">
    <property type="entry name" value="DISINTEGRIN_2"/>
    <property type="match status" value="1"/>
</dbReference>
<dbReference type="CDD" id="cd04269">
    <property type="entry name" value="ZnMc_adamalysin_II_like"/>
    <property type="match status" value="1"/>
</dbReference>
<sequence length="862" mass="93144">MARPTPGPQEGQPEAWGRSRPRQPAGPHLGQGSQVSRDAPGGPLSPFSPAVAAPRPPLPHVEQYEVVWPRRLPAPRARRALPSHLDLYPESVSYVLGAQEHTFTLHLRKNRDLVGSGYTETYRAANGSQVVEQVQRQDHCFYQGHVEGQQDSAASLSTCAGLRGFFRAGSTVHLIEPLEGGGEEVQHALYRAEHLLQKAGTCGVSNSSLEKALGPRVSAAFRPRNWPLARDTRYVELYVVVDSTEFQKLGSRAAVRSRVLEVVNHVDKLYQELDFRVFLVGLQIWNHRDEIHVSSNPDTTLENFLRWRVENLVGRHQHDNAQLITGVDFTGTTVGLAKVSAMCSRDSGAVNQDHSLGNPVGVASTMAHEMGHNLGMDHDDNIQGCYCPVPQEGGGCVMAASIGTEFPKMFSHCSRTDLEVFMEKPRTACLANAPDPDRLVGDPVCGNRFLERGEQCDCGPPQACQNPCCNATTCRLAAGAECAQGACCRECRVTPAGELCRPTKDACDLEEYCDGQQPACPEDVFQENGTPCPGGYCYNGVCPSLTQRCQDLWGTGSRVAIETCYAYRLSPGCKGSSLPDFSRVNKCGILYCEGGQKPLERSSCAMTFPTGTCQALVLEGGAQYEPVPEGTRCGEDRICWKGLCQQLQVYRSRNCSAQCNNHGVCNHKDECHCHPGWAPPYCTELLPQRHTGSRDLLVGVLMFVLLLALALLVAMLLYRKGWIPSCRRSAAPTTAKGLSNPLFHEGQGVPAKGGAPGPTIHPCQPARPMASAATPKQPHFAPSATLGSPAFTVPVYTRPPPQQPRPAPPAAPLPELKPKQVVKTTLPPPVPPVKPGAGAANPGASQGGGPPKVALKPRVQRR</sequence>
<dbReference type="InterPro" id="IPR006586">
    <property type="entry name" value="ADAM_Cys-rich"/>
</dbReference>
<dbReference type="GO" id="GO:0046872">
    <property type="term" value="F:metal ion binding"/>
    <property type="evidence" value="ECO:0007669"/>
    <property type="project" value="UniProtKB-KW"/>
</dbReference>
<keyword evidence="5 7" id="KW-1015">Disulfide bond</keyword>
<evidence type="ECO:0000259" key="13">
    <source>
        <dbReference type="PROSITE" id="PS50215"/>
    </source>
</evidence>
<dbReference type="SMART" id="SM00608">
    <property type="entry name" value="ACR"/>
    <property type="match status" value="1"/>
</dbReference>
<dbReference type="Pfam" id="PF01562">
    <property type="entry name" value="Pep_M12B_propep"/>
    <property type="match status" value="1"/>
</dbReference>
<dbReference type="Pfam" id="PF00200">
    <property type="entry name" value="Disintegrin"/>
    <property type="match status" value="1"/>
</dbReference>
<dbReference type="Ensembl" id="ENSCAFT00000075199.2">
    <property type="protein sequence ID" value="ENSCAFP00000046747.2"/>
    <property type="gene ID" value="ENSCAFG00000013440.5"/>
</dbReference>
<dbReference type="AlphaFoldDB" id="A0A8P0NWW6"/>
<evidence type="ECO:0000256" key="5">
    <source>
        <dbReference type="ARBA" id="ARBA00023157"/>
    </source>
</evidence>
<dbReference type="GO" id="GO:0004222">
    <property type="term" value="F:metalloendopeptidase activity"/>
    <property type="evidence" value="ECO:0007669"/>
    <property type="project" value="InterPro"/>
</dbReference>
<dbReference type="InterPro" id="IPR034027">
    <property type="entry name" value="Reprolysin_adamalysin"/>
</dbReference>
<dbReference type="Pfam" id="PF08516">
    <property type="entry name" value="ADAM_CR"/>
    <property type="match status" value="1"/>
</dbReference>
<dbReference type="Pfam" id="PF01421">
    <property type="entry name" value="Reprolysin"/>
    <property type="match status" value="1"/>
</dbReference>
<keyword evidence="3 10" id="KW-1133">Transmembrane helix</keyword>
<dbReference type="FunCoup" id="A0A8P0NWW6">
    <property type="interactions" value="3"/>
</dbReference>
<feature type="disulfide bond" evidence="7">
    <location>
        <begin position="655"/>
        <end position="665"/>
    </location>
</feature>
<name>A0A8P0NWW6_CANLF</name>
<dbReference type="SMART" id="SM00050">
    <property type="entry name" value="DISIN"/>
    <property type="match status" value="1"/>
</dbReference>
<feature type="binding site" evidence="8">
    <location>
        <position position="372"/>
    </location>
    <ligand>
        <name>Zn(2+)</name>
        <dbReference type="ChEBI" id="CHEBI:29105"/>
        <note>catalytic</note>
    </ligand>
</feature>
<gene>
    <name evidence="14" type="primary">ADAM8</name>
</gene>
<feature type="domain" description="Peptidase M12B" evidence="13">
    <location>
        <begin position="233"/>
        <end position="434"/>
    </location>
</feature>
<keyword evidence="4 10" id="KW-0472">Membrane</keyword>